<gene>
    <name evidence="1" type="ORF">MNBD_GAMMA26-1840</name>
</gene>
<organism evidence="1">
    <name type="scientific">hydrothermal vent metagenome</name>
    <dbReference type="NCBI Taxonomy" id="652676"/>
    <lineage>
        <taxon>unclassified sequences</taxon>
        <taxon>metagenomes</taxon>
        <taxon>ecological metagenomes</taxon>
    </lineage>
</organism>
<reference evidence="1" key="1">
    <citation type="submission" date="2018-06" db="EMBL/GenBank/DDBJ databases">
        <authorList>
            <person name="Zhirakovskaya E."/>
        </authorList>
    </citation>
    <scope>NUCLEOTIDE SEQUENCE</scope>
</reference>
<dbReference type="AlphaFoldDB" id="A0A3B1BK76"/>
<proteinExistence type="predicted"/>
<evidence type="ECO:0008006" key="2">
    <source>
        <dbReference type="Google" id="ProtNLM"/>
    </source>
</evidence>
<dbReference type="InterPro" id="IPR025245">
    <property type="entry name" value="DUF4197"/>
</dbReference>
<protein>
    <recommendedName>
        <fullName evidence="2">DUF4197 domain-containing protein</fullName>
    </recommendedName>
</protein>
<evidence type="ECO:0000313" key="1">
    <source>
        <dbReference type="EMBL" id="VAX11020.1"/>
    </source>
</evidence>
<dbReference type="EMBL" id="UOFX01000080">
    <property type="protein sequence ID" value="VAX11020.1"/>
    <property type="molecule type" value="Genomic_DNA"/>
</dbReference>
<dbReference type="Pfam" id="PF13852">
    <property type="entry name" value="DUF4197"/>
    <property type="match status" value="1"/>
</dbReference>
<name>A0A3B1BK76_9ZZZZ</name>
<sequence>MHHRILLLAGLLLSIVVLPTQASWLDQLKNEVLGSDTASNPVASILSSDEMAGGLREALSKGVNIAIDSLGKEDGFLADPQVRIPLPDHLKKVSSGLRALGQNKYADEFELTMNRAAEAAVPEAKKLFMDAISNMTIEDAKGILDGPKDAATSYFRKIGEARLHSSMMPIVENATAEAGVTSAYNDLLGNTSFLGGLMDTKSLDLNEYVTNKALDGLFFMIAQEEKKIRENPVERTTDLLKKVFAQ</sequence>
<accession>A0A3B1BK76</accession>